<evidence type="ECO:0000256" key="6">
    <source>
        <dbReference type="SAM" id="MobiDB-lite"/>
    </source>
</evidence>
<dbReference type="EMBL" id="JRES01001535">
    <property type="protein sequence ID" value="KNC22198.1"/>
    <property type="molecule type" value="Genomic_DNA"/>
</dbReference>
<dbReference type="GO" id="GO:0004713">
    <property type="term" value="F:protein tyrosine kinase activity"/>
    <property type="evidence" value="ECO:0007669"/>
    <property type="project" value="InterPro"/>
</dbReference>
<dbReference type="InterPro" id="IPR035963">
    <property type="entry name" value="FERM_2"/>
</dbReference>
<dbReference type="SUPFAM" id="SSF54236">
    <property type="entry name" value="Ubiquitin-like"/>
    <property type="match status" value="1"/>
</dbReference>
<dbReference type="GO" id="GO:0009887">
    <property type="term" value="P:animal organ morphogenesis"/>
    <property type="evidence" value="ECO:0007669"/>
    <property type="project" value="UniProtKB-ARBA"/>
</dbReference>
<dbReference type="InterPro" id="IPR019749">
    <property type="entry name" value="Band_41_domain"/>
</dbReference>
<evidence type="ECO:0000256" key="4">
    <source>
        <dbReference type="ARBA" id="ARBA00022777"/>
    </source>
</evidence>
<dbReference type="PANTHER" id="PTHR46221:SF9">
    <property type="entry name" value="NON-SPECIFIC PROTEIN-TYROSINE KINASE"/>
    <property type="match status" value="1"/>
</dbReference>
<dbReference type="InterPro" id="IPR049385">
    <property type="entry name" value="FAK1-like_FERM_C"/>
</dbReference>
<feature type="domain" description="Protein kinase" evidence="7">
    <location>
        <begin position="467"/>
        <end position="738"/>
    </location>
</feature>
<dbReference type="InterPro" id="IPR008266">
    <property type="entry name" value="Tyr_kinase_AS"/>
</dbReference>
<dbReference type="Pfam" id="PF07714">
    <property type="entry name" value="PK_Tyr_Ser-Thr"/>
    <property type="match status" value="1"/>
</dbReference>
<keyword evidence="5" id="KW-0067">ATP-binding</keyword>
<dbReference type="Pfam" id="PF03623">
    <property type="entry name" value="Focal_AT"/>
    <property type="match status" value="1"/>
</dbReference>
<proteinExistence type="predicted"/>
<accession>A0A0L0BQD8</accession>
<feature type="region of interest" description="Disordered" evidence="6">
    <location>
        <begin position="1230"/>
        <end position="1276"/>
    </location>
</feature>
<dbReference type="GO" id="GO:0005925">
    <property type="term" value="C:focal adhesion"/>
    <property type="evidence" value="ECO:0007669"/>
    <property type="project" value="InterPro"/>
</dbReference>
<dbReference type="InterPro" id="IPR005189">
    <property type="entry name" value="Focal_adhesion_kin_target_dom"/>
</dbReference>
<dbReference type="GO" id="GO:0071944">
    <property type="term" value="C:cell periphery"/>
    <property type="evidence" value="ECO:0007669"/>
    <property type="project" value="UniProtKB-ARBA"/>
</dbReference>
<keyword evidence="2" id="KW-0808">Transferase</keyword>
<dbReference type="PANTHER" id="PTHR46221">
    <property type="entry name" value="FERM AND PDZ DOMAIN-CONTAINING PROTEIN FAMILY MEMBER"/>
    <property type="match status" value="1"/>
</dbReference>
<dbReference type="OMA" id="GPVLKFR"/>
<dbReference type="SMART" id="SM00295">
    <property type="entry name" value="B41"/>
    <property type="match status" value="1"/>
</dbReference>
<dbReference type="InterPro" id="IPR014352">
    <property type="entry name" value="FERM/acyl-CoA-bd_prot_sf"/>
</dbReference>
<organism evidence="9 10">
    <name type="scientific">Lucilia cuprina</name>
    <name type="common">Green bottle fly</name>
    <name type="synonym">Australian sheep blowfly</name>
    <dbReference type="NCBI Taxonomy" id="7375"/>
    <lineage>
        <taxon>Eukaryota</taxon>
        <taxon>Metazoa</taxon>
        <taxon>Ecdysozoa</taxon>
        <taxon>Arthropoda</taxon>
        <taxon>Hexapoda</taxon>
        <taxon>Insecta</taxon>
        <taxon>Pterygota</taxon>
        <taxon>Neoptera</taxon>
        <taxon>Endopterygota</taxon>
        <taxon>Diptera</taxon>
        <taxon>Brachycera</taxon>
        <taxon>Muscomorpha</taxon>
        <taxon>Oestroidea</taxon>
        <taxon>Calliphoridae</taxon>
        <taxon>Luciliinae</taxon>
        <taxon>Lucilia</taxon>
    </lineage>
</organism>
<dbReference type="InterPro" id="IPR020635">
    <property type="entry name" value="Tyr_kinase_cat_dom"/>
</dbReference>
<dbReference type="FunFam" id="3.30.200.20:FF:000629">
    <property type="entry name" value="Focal adhesion kinase, isoform D"/>
    <property type="match status" value="1"/>
</dbReference>
<feature type="region of interest" description="Disordered" evidence="6">
    <location>
        <begin position="764"/>
        <end position="786"/>
    </location>
</feature>
<keyword evidence="3" id="KW-0547">Nucleotide-binding</keyword>
<dbReference type="InterPro" id="IPR000299">
    <property type="entry name" value="FERM_domain"/>
</dbReference>
<evidence type="ECO:0000256" key="2">
    <source>
        <dbReference type="ARBA" id="ARBA00022679"/>
    </source>
</evidence>
<dbReference type="OrthoDB" id="9976756at2759"/>
<protein>
    <recommendedName>
        <fullName evidence="11">Focal adhesion kinase 1</fullName>
    </recommendedName>
</protein>
<dbReference type="GO" id="GO:0007172">
    <property type="term" value="P:signal complex assembly"/>
    <property type="evidence" value="ECO:0007669"/>
    <property type="project" value="InterPro"/>
</dbReference>
<dbReference type="Pfam" id="PF21477">
    <property type="entry name" value="FERM_C_FAK1"/>
    <property type="match status" value="1"/>
</dbReference>
<keyword evidence="4" id="KW-0418">Kinase</keyword>
<dbReference type="InterPro" id="IPR036137">
    <property type="entry name" value="Focal_adhe_kin_target_dom_sf"/>
</dbReference>
<evidence type="ECO:0008006" key="11">
    <source>
        <dbReference type="Google" id="ProtNLM"/>
    </source>
</evidence>
<gene>
    <name evidence="9" type="ORF">FF38_01833</name>
</gene>
<dbReference type="Pfam" id="PF00373">
    <property type="entry name" value="FERM_M"/>
    <property type="match status" value="1"/>
</dbReference>
<dbReference type="PROSITE" id="PS50057">
    <property type="entry name" value="FERM_3"/>
    <property type="match status" value="1"/>
</dbReference>
<dbReference type="SMART" id="SM00219">
    <property type="entry name" value="TyrKc"/>
    <property type="match status" value="1"/>
</dbReference>
<dbReference type="Gene3D" id="2.30.29.30">
    <property type="entry name" value="Pleckstrin-homology domain (PH domain)/Phosphotyrosine-binding domain (PTB)"/>
    <property type="match status" value="1"/>
</dbReference>
<dbReference type="Gene3D" id="1.20.80.10">
    <property type="match status" value="1"/>
</dbReference>
<dbReference type="SUPFAM" id="SSF56112">
    <property type="entry name" value="Protein kinase-like (PK-like)"/>
    <property type="match status" value="1"/>
</dbReference>
<evidence type="ECO:0000256" key="3">
    <source>
        <dbReference type="ARBA" id="ARBA00022741"/>
    </source>
</evidence>
<name>A0A0L0BQD8_LUCCU</name>
<dbReference type="SUPFAM" id="SSF47031">
    <property type="entry name" value="Second domain of FERM"/>
    <property type="match status" value="1"/>
</dbReference>
<dbReference type="GO" id="GO:0030182">
    <property type="term" value="P:neuron differentiation"/>
    <property type="evidence" value="ECO:0007669"/>
    <property type="project" value="UniProtKB-ARBA"/>
</dbReference>
<dbReference type="InterPro" id="IPR011009">
    <property type="entry name" value="Kinase-like_dom_sf"/>
</dbReference>
<dbReference type="CDD" id="cd14473">
    <property type="entry name" value="FERM_B-lobe"/>
    <property type="match status" value="1"/>
</dbReference>
<evidence type="ECO:0000313" key="9">
    <source>
        <dbReference type="EMBL" id="KNC22198.1"/>
    </source>
</evidence>
<feature type="domain" description="FERM" evidence="8">
    <location>
        <begin position="20"/>
        <end position="390"/>
    </location>
</feature>
<dbReference type="InterPro" id="IPR001245">
    <property type="entry name" value="Ser-Thr/Tyr_kinase_cat_dom"/>
</dbReference>
<dbReference type="GO" id="GO:0008284">
    <property type="term" value="P:positive regulation of cell population proliferation"/>
    <property type="evidence" value="ECO:0007669"/>
    <property type="project" value="UniProtKB-ARBA"/>
</dbReference>
<dbReference type="FunFam" id="1.10.510.10:FF:000039">
    <property type="entry name" value="Focal adhesion kinase, isoform D"/>
    <property type="match status" value="1"/>
</dbReference>
<dbReference type="Proteomes" id="UP000037069">
    <property type="component" value="Unassembled WGS sequence"/>
</dbReference>
<dbReference type="PROSITE" id="PS00109">
    <property type="entry name" value="PROTEIN_KINASE_TYR"/>
    <property type="match status" value="1"/>
</dbReference>
<dbReference type="STRING" id="7375.A0A0L0BQD8"/>
<dbReference type="PROSITE" id="PS50011">
    <property type="entry name" value="PROTEIN_KINASE_DOM"/>
    <property type="match status" value="1"/>
</dbReference>
<dbReference type="GO" id="GO:0005524">
    <property type="term" value="F:ATP binding"/>
    <property type="evidence" value="ECO:0007669"/>
    <property type="project" value="InterPro"/>
</dbReference>
<keyword evidence="10" id="KW-1185">Reference proteome</keyword>
<comment type="caution">
    <text evidence="9">The sequence shown here is derived from an EMBL/GenBank/DDBJ whole genome shotgun (WGS) entry which is preliminary data.</text>
</comment>
<dbReference type="InterPro" id="IPR019748">
    <property type="entry name" value="FERM_central"/>
</dbReference>
<keyword evidence="1" id="KW-0597">Phosphoprotein</keyword>
<dbReference type="SUPFAM" id="SSF50729">
    <property type="entry name" value="PH domain-like"/>
    <property type="match status" value="1"/>
</dbReference>
<evidence type="ECO:0000256" key="1">
    <source>
        <dbReference type="ARBA" id="ARBA00022553"/>
    </source>
</evidence>
<dbReference type="Gene3D" id="1.20.120.330">
    <property type="entry name" value="Nucleotidyltransferases domain 2"/>
    <property type="match status" value="1"/>
</dbReference>
<dbReference type="Gene3D" id="1.10.510.10">
    <property type="entry name" value="Transferase(Phosphotransferase) domain 1"/>
    <property type="match status" value="1"/>
</dbReference>
<dbReference type="SUPFAM" id="SSF68993">
    <property type="entry name" value="FAT domain of focal adhesion kinase"/>
    <property type="match status" value="1"/>
</dbReference>
<reference evidence="9 10" key="1">
    <citation type="journal article" date="2015" name="Nat. Commun.">
        <title>Lucilia cuprina genome unlocks parasitic fly biology to underpin future interventions.</title>
        <authorList>
            <person name="Anstead C.A."/>
            <person name="Korhonen P.K."/>
            <person name="Young N.D."/>
            <person name="Hall R.S."/>
            <person name="Jex A.R."/>
            <person name="Murali S.C."/>
            <person name="Hughes D.S."/>
            <person name="Lee S.F."/>
            <person name="Perry T."/>
            <person name="Stroehlein A.J."/>
            <person name="Ansell B.R."/>
            <person name="Breugelmans B."/>
            <person name="Hofmann A."/>
            <person name="Qu J."/>
            <person name="Dugan S."/>
            <person name="Lee S.L."/>
            <person name="Chao H."/>
            <person name="Dinh H."/>
            <person name="Han Y."/>
            <person name="Doddapaneni H.V."/>
            <person name="Worley K.C."/>
            <person name="Muzny D.M."/>
            <person name="Ioannidis P."/>
            <person name="Waterhouse R.M."/>
            <person name="Zdobnov E.M."/>
            <person name="James P.J."/>
            <person name="Bagnall N.H."/>
            <person name="Kotze A.C."/>
            <person name="Gibbs R.A."/>
            <person name="Richards S."/>
            <person name="Batterham P."/>
            <person name="Gasser R.B."/>
        </authorList>
    </citation>
    <scope>NUCLEOTIDE SEQUENCE [LARGE SCALE GENOMIC DNA]</scope>
    <source>
        <strain evidence="9 10">LS</strain>
        <tissue evidence="9">Full body</tissue>
    </source>
</reference>
<evidence type="ECO:0000256" key="5">
    <source>
        <dbReference type="ARBA" id="ARBA00022840"/>
    </source>
</evidence>
<dbReference type="Gene3D" id="3.30.200.20">
    <property type="entry name" value="Phosphorylase Kinase, domain 1"/>
    <property type="match status" value="1"/>
</dbReference>
<sequence>MSQSFNKNHTFNQANISTKFNLNVYWPNNQHHAVCVDGHNDTVQDIIEKTVAMVPTGPKPNPQYYALRLQNMVTKETLWMNKTTKIEKLLEHIWNSACPNTECPQQRSQNTPPTLNVNDKLSVWRPELRIRYLPHSLRELYNEDKITCYFYFDQVKQDFIQSNSSSIDFDSAIQLCCLSMLHYFRNVTRPIPDKKQQHVEHIDKEVGFHHFLPKTVISSTKPKNLKKVIHTTYKKMYQLTDVEYITKYFDILNKFYETEYEKFSVTLSSSWNISGYLYVGPKIGLSYQTHPQANMIQVATFKDINRITTLFLPKDDLHSNNETSPKPVVPTNDDGTQLSKTCRCREMKTQVRITTSSNDEDLVITCNGYNTATSIADLIEGYCLLISKNQVCTLWNPLSHQRNDKTNDLTIPISTLQISNGEQVNDKTDENSKPKLSEDYAELGLVDEEGDYSTPAVRNYELDRSEISLKNTIGVGQFGDVYIGSYNTKVKCGAKGDKNDSTNSAVIQVAVKTCKANDDPEKMERFLEEAYVMQKFDHPHIIRLIGICSESPVWIVMELAEYGELRAYLKSNAEKLRRETLLLYCYQLSTALSYLESKKFVHRDIAARNVLVSSPTCIKLADFGLSRWVSEQSYYHSSMCMLPIKWMAPESINFRRFTIASDVWMFGVCAWEILMLGVKPFQGIKNSDIITKLENGERLPFPNNCPPRLYSLLSQCWTYEPSKRPNFKRIKETLYEILIEERASGFDSMNKENARVLSMIMSNNEDGELPPTKPSKIPQSLGGGDNNKLTNDKTTALSPQTYIIAQNPEVLARLLKENENRCINPAAYTTPASVFNSLAVDVDTTKTINNDLALKTTKLPVSEFLKLDNTITRDEKATVLQRLQQDKININLNETKMSQMPLQSQAQVHTQIPSTIPNQMMAKGSANHACPVPQYMRQSDNTHLGSIDPRFTAHQFSYSDSTDFEGSLQSLPSGRSPCLVGNEDRTQVIYDFGRNTPVNRQVGSVCGSLERNVIAPHFNKSSGSRSIGGSLERNKSFINPVNPPRKCVPRSASLERSVYNRDFPKSYSRSGSLEAYSSFLAFKNHMKNSPDYKAFEEEIYDVCPAANLKCCPTTGQTYIPMTPGCGFVYPNNDQRIMIQSMNANIPIDQPPPHQERVQEMDSSGKAFCSEVNNSKAMIQMMAEKNRKTSVGHDMETPHYPFGLVNNSACDNISTNSSYCLAENQSYNSPSNTKLNTQSVGNQSASYTTAADTSASSSRQSTEAQKNNLRPNLNRNRDDVYLATKNVVKAIITLSQVVGENKGNNYLELVKDIGFELRKLLQSVDHISPLIPAEAYKEVEMAHKVLPKDMHELVAAMKLAQQYSDTTLDVEYKKSMLSAAHVLAMDAKNLLDVVDVIRQRYESVFGEYFEQNDSSSTTTTSNTPIGELMNEDGYQIMQNHPMEPFYLNSAEAHNIVVNQNLVHKPDNFHNARRNSTFNADLVGVSNFTNEQQHQALKIIEDTNDSKTLKL</sequence>
<feature type="compositionally biased region" description="Low complexity" evidence="6">
    <location>
        <begin position="1243"/>
        <end position="1273"/>
    </location>
</feature>
<dbReference type="InterPro" id="IPR011993">
    <property type="entry name" value="PH-like_dom_sf"/>
</dbReference>
<dbReference type="PRINTS" id="PR00109">
    <property type="entry name" value="TYRKINASE"/>
</dbReference>
<evidence type="ECO:0000259" key="8">
    <source>
        <dbReference type="PROSITE" id="PS50057"/>
    </source>
</evidence>
<dbReference type="InterPro" id="IPR029071">
    <property type="entry name" value="Ubiquitin-like_domsf"/>
</dbReference>
<evidence type="ECO:0000313" key="10">
    <source>
        <dbReference type="Proteomes" id="UP000037069"/>
    </source>
</evidence>
<evidence type="ECO:0000259" key="7">
    <source>
        <dbReference type="PROSITE" id="PS50011"/>
    </source>
</evidence>
<feature type="compositionally biased region" description="Polar residues" evidence="6">
    <location>
        <begin position="1230"/>
        <end position="1242"/>
    </location>
</feature>
<dbReference type="InterPro" id="IPR000719">
    <property type="entry name" value="Prot_kinase_dom"/>
</dbReference>